<comment type="caution">
    <text evidence="2">The sequence shown here is derived from an EMBL/GenBank/DDBJ whole genome shotgun (WGS) entry which is preliminary data.</text>
</comment>
<accession>A0A9P6IYD9</accession>
<feature type="region of interest" description="Disordered" evidence="1">
    <location>
        <begin position="1"/>
        <end position="58"/>
    </location>
</feature>
<feature type="compositionally biased region" description="Basic and acidic residues" evidence="1">
    <location>
        <begin position="35"/>
        <end position="52"/>
    </location>
</feature>
<proteinExistence type="predicted"/>
<dbReference type="Proteomes" id="UP000749646">
    <property type="component" value="Unassembled WGS sequence"/>
</dbReference>
<reference evidence="2" key="1">
    <citation type="journal article" date="2020" name="Fungal Divers.">
        <title>Resolving the Mortierellaceae phylogeny through synthesis of multi-gene phylogenetics and phylogenomics.</title>
        <authorList>
            <person name="Vandepol N."/>
            <person name="Liber J."/>
            <person name="Desiro A."/>
            <person name="Na H."/>
            <person name="Kennedy M."/>
            <person name="Barry K."/>
            <person name="Grigoriev I.V."/>
            <person name="Miller A.N."/>
            <person name="O'Donnell K."/>
            <person name="Stajich J.E."/>
            <person name="Bonito G."/>
        </authorList>
    </citation>
    <scope>NUCLEOTIDE SEQUENCE</scope>
    <source>
        <strain evidence="2">MES-2147</strain>
    </source>
</reference>
<dbReference type="AlphaFoldDB" id="A0A9P6IYD9"/>
<feature type="compositionally biased region" description="Acidic residues" evidence="1">
    <location>
        <begin position="162"/>
        <end position="175"/>
    </location>
</feature>
<name>A0A9P6IYD9_9FUNG</name>
<organism evidence="2 3">
    <name type="scientific">Modicella reniformis</name>
    <dbReference type="NCBI Taxonomy" id="1440133"/>
    <lineage>
        <taxon>Eukaryota</taxon>
        <taxon>Fungi</taxon>
        <taxon>Fungi incertae sedis</taxon>
        <taxon>Mucoromycota</taxon>
        <taxon>Mortierellomycotina</taxon>
        <taxon>Mortierellomycetes</taxon>
        <taxon>Mortierellales</taxon>
        <taxon>Mortierellaceae</taxon>
        <taxon>Modicella</taxon>
    </lineage>
</organism>
<dbReference type="OrthoDB" id="2290255at2759"/>
<protein>
    <submittedName>
        <fullName evidence="2">Uncharacterized protein</fullName>
    </submittedName>
</protein>
<evidence type="ECO:0000313" key="3">
    <source>
        <dbReference type="Proteomes" id="UP000749646"/>
    </source>
</evidence>
<feature type="compositionally biased region" description="Acidic residues" evidence="1">
    <location>
        <begin position="25"/>
        <end position="34"/>
    </location>
</feature>
<evidence type="ECO:0000256" key="1">
    <source>
        <dbReference type="SAM" id="MobiDB-lite"/>
    </source>
</evidence>
<feature type="region of interest" description="Disordered" evidence="1">
    <location>
        <begin position="158"/>
        <end position="190"/>
    </location>
</feature>
<evidence type="ECO:0000313" key="2">
    <source>
        <dbReference type="EMBL" id="KAF9951160.1"/>
    </source>
</evidence>
<gene>
    <name evidence="2" type="ORF">BGZ65_006142</name>
</gene>
<sequence>MDMFKAMAMAKLKEQMGGGGGGGGDDNDSDDDDVKEQKAEVIAKVASEDHPPAGESDVQEAKAAHDKVYNSSEEASADEVGKAAGAQAFKAFEVEGGIGGKNALVEKAMAEATTLLADGKGGGDKSAVLMSAVTMASKLLVSNPSLKSAWLGLVSKAGVGGDDSDKEDDNEDDNDPLVGFMSKPAEAGAKQPNPVAVLLAKFL</sequence>
<keyword evidence="3" id="KW-1185">Reference proteome</keyword>
<dbReference type="EMBL" id="JAAAHW010007109">
    <property type="protein sequence ID" value="KAF9951160.1"/>
    <property type="molecule type" value="Genomic_DNA"/>
</dbReference>